<dbReference type="RefSeq" id="WP_204540818.1">
    <property type="nucleotide sequence ID" value="NZ_JAFBFI010000005.1"/>
</dbReference>
<reference evidence="1 2" key="1">
    <citation type="submission" date="2021-01" db="EMBL/GenBank/DDBJ databases">
        <title>Genomic Encyclopedia of Type Strains, Phase IV (KMG-IV): sequencing the most valuable type-strain genomes for metagenomic binning, comparative biology and taxonomic classification.</title>
        <authorList>
            <person name="Goeker M."/>
        </authorList>
    </citation>
    <scope>NUCLEOTIDE SEQUENCE [LARGE SCALE GENOMIC DNA]</scope>
    <source>
        <strain evidence="1 2">DSM 105482</strain>
    </source>
</reference>
<evidence type="ECO:0000313" key="1">
    <source>
        <dbReference type="EMBL" id="MBM7692059.1"/>
    </source>
</evidence>
<gene>
    <name evidence="1" type="ORF">JOC77_001486</name>
</gene>
<proteinExistence type="predicted"/>
<evidence type="ECO:0000313" key="2">
    <source>
        <dbReference type="Proteomes" id="UP000823486"/>
    </source>
</evidence>
<dbReference type="EMBL" id="JAFBFI010000005">
    <property type="protein sequence ID" value="MBM7692059.1"/>
    <property type="molecule type" value="Genomic_DNA"/>
</dbReference>
<dbReference type="Proteomes" id="UP000823486">
    <property type="component" value="Unassembled WGS sequence"/>
</dbReference>
<keyword evidence="2" id="KW-1185">Reference proteome</keyword>
<comment type="caution">
    <text evidence="1">The sequence shown here is derived from an EMBL/GenBank/DDBJ whole genome shotgun (WGS) entry which is preliminary data.</text>
</comment>
<sequence>MREGGGGQQDLYIIFLKRSQQEDGPWRILADNLLEDSIPFGPYNDVQPFSGIYFYLMMAANTAGVTPYSNIVKTDIKRE</sequence>
<organism evidence="1 2">
    <name type="scientific">Peribacillus deserti</name>
    <dbReference type="NCBI Taxonomy" id="673318"/>
    <lineage>
        <taxon>Bacteria</taxon>
        <taxon>Bacillati</taxon>
        <taxon>Bacillota</taxon>
        <taxon>Bacilli</taxon>
        <taxon>Bacillales</taxon>
        <taxon>Bacillaceae</taxon>
        <taxon>Peribacillus</taxon>
    </lineage>
</organism>
<protein>
    <submittedName>
        <fullName evidence="1">Uncharacterized protein</fullName>
    </submittedName>
</protein>
<accession>A0ABS2QH62</accession>
<name>A0ABS2QH62_9BACI</name>